<comment type="caution">
    <text evidence="1">The sequence shown here is derived from an EMBL/GenBank/DDBJ whole genome shotgun (WGS) entry which is preliminary data.</text>
</comment>
<dbReference type="EMBL" id="LAVV01014097">
    <property type="protein sequence ID" value="KNZ45039.1"/>
    <property type="molecule type" value="Genomic_DNA"/>
</dbReference>
<gene>
    <name evidence="1" type="ORF">VP01_8543g1</name>
</gene>
<accession>A0A0L6U916</accession>
<protein>
    <submittedName>
        <fullName evidence="1">Uncharacterized protein</fullName>
    </submittedName>
</protein>
<evidence type="ECO:0000313" key="2">
    <source>
        <dbReference type="Proteomes" id="UP000037035"/>
    </source>
</evidence>
<name>A0A0L6U916_9BASI</name>
<proteinExistence type="predicted"/>
<reference evidence="1 2" key="1">
    <citation type="submission" date="2015-08" db="EMBL/GenBank/DDBJ databases">
        <title>Next Generation Sequencing and Analysis of the Genome of Puccinia sorghi L Schw, the Causal Agent of Maize Common Rust.</title>
        <authorList>
            <person name="Rochi L."/>
            <person name="Burguener G."/>
            <person name="Darino M."/>
            <person name="Turjanski A."/>
            <person name="Kreff E."/>
            <person name="Dieguez M.J."/>
            <person name="Sacco F."/>
        </authorList>
    </citation>
    <scope>NUCLEOTIDE SEQUENCE [LARGE SCALE GENOMIC DNA]</scope>
    <source>
        <strain evidence="1 2">RO10H11247</strain>
    </source>
</reference>
<keyword evidence="2" id="KW-1185">Reference proteome</keyword>
<feature type="non-terminal residue" evidence="1">
    <location>
        <position position="1"/>
    </location>
</feature>
<organism evidence="1 2">
    <name type="scientific">Puccinia sorghi</name>
    <dbReference type="NCBI Taxonomy" id="27349"/>
    <lineage>
        <taxon>Eukaryota</taxon>
        <taxon>Fungi</taxon>
        <taxon>Dikarya</taxon>
        <taxon>Basidiomycota</taxon>
        <taxon>Pucciniomycotina</taxon>
        <taxon>Pucciniomycetes</taxon>
        <taxon>Pucciniales</taxon>
        <taxon>Pucciniaceae</taxon>
        <taxon>Puccinia</taxon>
    </lineage>
</organism>
<evidence type="ECO:0000313" key="1">
    <source>
        <dbReference type="EMBL" id="KNZ45039.1"/>
    </source>
</evidence>
<dbReference type="Proteomes" id="UP000037035">
    <property type="component" value="Unassembled WGS sequence"/>
</dbReference>
<dbReference type="AlphaFoldDB" id="A0A0L6U916"/>
<sequence length="89" mass="10547">HQFHKRYFGSFKGTLKQKRNFKRPYLSRNTSTVMLEELLFQGKMNPDLGNSEEVYSLTYAYKEGLKLVQNYYYDVSLHGSVFIPIFIPQ</sequence>
<dbReference type="VEuPathDB" id="FungiDB:VP01_8543g1"/>